<keyword evidence="2" id="KW-1185">Reference proteome</keyword>
<evidence type="ECO:0000313" key="1">
    <source>
        <dbReference type="EMBL" id="KAK4506204.1"/>
    </source>
</evidence>
<accession>A0ABR0EXV4</accession>
<reference evidence="1 2" key="1">
    <citation type="journal article" date="2023" name="G3 (Bethesda)">
        <title>A chromosome-level genome assembly of Zasmidium syzygii isolated from banana leaves.</title>
        <authorList>
            <person name="van Westerhoven A.C."/>
            <person name="Mehrabi R."/>
            <person name="Talebi R."/>
            <person name="Steentjes M.B.F."/>
            <person name="Corcolon B."/>
            <person name="Chong P.A."/>
            <person name="Kema G.H.J."/>
            <person name="Seidl M.F."/>
        </authorList>
    </citation>
    <scope>NUCLEOTIDE SEQUENCE [LARGE SCALE GENOMIC DNA]</scope>
    <source>
        <strain evidence="1 2">P124</strain>
    </source>
</reference>
<organism evidence="1 2">
    <name type="scientific">Zasmidium cellare</name>
    <name type="common">Wine cellar mold</name>
    <name type="synonym">Racodium cellare</name>
    <dbReference type="NCBI Taxonomy" id="395010"/>
    <lineage>
        <taxon>Eukaryota</taxon>
        <taxon>Fungi</taxon>
        <taxon>Dikarya</taxon>
        <taxon>Ascomycota</taxon>
        <taxon>Pezizomycotina</taxon>
        <taxon>Dothideomycetes</taxon>
        <taxon>Dothideomycetidae</taxon>
        <taxon>Mycosphaerellales</taxon>
        <taxon>Mycosphaerellaceae</taxon>
        <taxon>Zasmidium</taxon>
    </lineage>
</organism>
<proteinExistence type="predicted"/>
<comment type="caution">
    <text evidence="1">The sequence shown here is derived from an EMBL/GenBank/DDBJ whole genome shotgun (WGS) entry which is preliminary data.</text>
</comment>
<gene>
    <name evidence="1" type="ORF">PRZ48_004169</name>
</gene>
<dbReference type="Proteomes" id="UP001305779">
    <property type="component" value="Unassembled WGS sequence"/>
</dbReference>
<protein>
    <submittedName>
        <fullName evidence="1">Uncharacterized protein</fullName>
    </submittedName>
</protein>
<name>A0ABR0EXV4_ZASCE</name>
<dbReference type="EMBL" id="JAXOVC010000002">
    <property type="protein sequence ID" value="KAK4506204.1"/>
    <property type="molecule type" value="Genomic_DNA"/>
</dbReference>
<evidence type="ECO:0000313" key="2">
    <source>
        <dbReference type="Proteomes" id="UP001305779"/>
    </source>
</evidence>
<sequence>MTDQTTPPTYFVKLDCDGRLLECFRDKHRKNTEGVIERTGDDFWQSPNAYDCLFQYFRADDYAISDIGRHERQDSDTVGSEGTTTTAAARATTTLSIQETLKLHIDVFVAAIDYDLTGLQDKAAARFHKLLQNSNWKVDDILPSVNFVCDYRKFADPRELEPIRNAVLDAVLPVAHDVVCHEDFYDFEDEGGANVKYFGFLKELVELLSLKVNLGMAVTGFTGAEEEKRYKQECKICEKRHS</sequence>